<feature type="compositionally biased region" description="Polar residues" evidence="1">
    <location>
        <begin position="77"/>
        <end position="86"/>
    </location>
</feature>
<dbReference type="AlphaFoldDB" id="A0A5B7JMA8"/>
<evidence type="ECO:0000256" key="1">
    <source>
        <dbReference type="SAM" id="MobiDB-lite"/>
    </source>
</evidence>
<proteinExistence type="predicted"/>
<comment type="caution">
    <text evidence="2">The sequence shown here is derived from an EMBL/GenBank/DDBJ whole genome shotgun (WGS) entry which is preliminary data.</text>
</comment>
<gene>
    <name evidence="2" type="ORF">E2C01_090970</name>
</gene>
<dbReference type="EMBL" id="VSRR010103375">
    <property type="protein sequence ID" value="MPC95745.1"/>
    <property type="molecule type" value="Genomic_DNA"/>
</dbReference>
<feature type="region of interest" description="Disordered" evidence="1">
    <location>
        <begin position="1"/>
        <end position="97"/>
    </location>
</feature>
<feature type="compositionally biased region" description="Acidic residues" evidence="1">
    <location>
        <begin position="25"/>
        <end position="34"/>
    </location>
</feature>
<feature type="compositionally biased region" description="Basic and acidic residues" evidence="1">
    <location>
        <begin position="88"/>
        <end position="97"/>
    </location>
</feature>
<dbReference type="Proteomes" id="UP000324222">
    <property type="component" value="Unassembled WGS sequence"/>
</dbReference>
<sequence>MKKKEGSHWRKIHLAFDLTGKGGDGEEEEEEEEEEVKKYVEEEQEEEEEEEEGGEGGRMNEGGRHLELHGCYLSLPDKQTNVQRSRQTVKEVNKEIR</sequence>
<protein>
    <submittedName>
        <fullName evidence="2">Uncharacterized protein</fullName>
    </submittedName>
</protein>
<organism evidence="2 3">
    <name type="scientific">Portunus trituberculatus</name>
    <name type="common">Swimming crab</name>
    <name type="synonym">Neptunus trituberculatus</name>
    <dbReference type="NCBI Taxonomy" id="210409"/>
    <lineage>
        <taxon>Eukaryota</taxon>
        <taxon>Metazoa</taxon>
        <taxon>Ecdysozoa</taxon>
        <taxon>Arthropoda</taxon>
        <taxon>Crustacea</taxon>
        <taxon>Multicrustacea</taxon>
        <taxon>Malacostraca</taxon>
        <taxon>Eumalacostraca</taxon>
        <taxon>Eucarida</taxon>
        <taxon>Decapoda</taxon>
        <taxon>Pleocyemata</taxon>
        <taxon>Brachyura</taxon>
        <taxon>Eubrachyura</taxon>
        <taxon>Portunoidea</taxon>
        <taxon>Portunidae</taxon>
        <taxon>Portuninae</taxon>
        <taxon>Portunus</taxon>
    </lineage>
</organism>
<evidence type="ECO:0000313" key="2">
    <source>
        <dbReference type="EMBL" id="MPC95745.1"/>
    </source>
</evidence>
<name>A0A5B7JMA8_PORTR</name>
<feature type="compositionally biased region" description="Acidic residues" evidence="1">
    <location>
        <begin position="42"/>
        <end position="54"/>
    </location>
</feature>
<keyword evidence="3" id="KW-1185">Reference proteome</keyword>
<reference evidence="2 3" key="1">
    <citation type="submission" date="2019-05" db="EMBL/GenBank/DDBJ databases">
        <title>Another draft genome of Portunus trituberculatus and its Hox gene families provides insights of decapod evolution.</title>
        <authorList>
            <person name="Jeong J.-H."/>
            <person name="Song I."/>
            <person name="Kim S."/>
            <person name="Choi T."/>
            <person name="Kim D."/>
            <person name="Ryu S."/>
            <person name="Kim W."/>
        </authorList>
    </citation>
    <scope>NUCLEOTIDE SEQUENCE [LARGE SCALE GENOMIC DNA]</scope>
    <source>
        <tissue evidence="2">Muscle</tissue>
    </source>
</reference>
<evidence type="ECO:0000313" key="3">
    <source>
        <dbReference type="Proteomes" id="UP000324222"/>
    </source>
</evidence>
<accession>A0A5B7JMA8</accession>